<evidence type="ECO:0000256" key="1">
    <source>
        <dbReference type="SAM" id="MobiDB-lite"/>
    </source>
</evidence>
<feature type="region of interest" description="Disordered" evidence="1">
    <location>
        <begin position="93"/>
        <end position="180"/>
    </location>
</feature>
<feature type="compositionally biased region" description="Pro residues" evidence="1">
    <location>
        <begin position="127"/>
        <end position="138"/>
    </location>
</feature>
<reference evidence="3 4" key="1">
    <citation type="submission" date="2020-08" db="EMBL/GenBank/DDBJ databases">
        <title>Sequencing the genomes of 1000 actinobacteria strains.</title>
        <authorList>
            <person name="Klenk H.-P."/>
        </authorList>
    </citation>
    <scope>NUCLEOTIDE SEQUENCE [LARGE SCALE GENOMIC DNA]</scope>
    <source>
        <strain evidence="3 4">DSM 44551</strain>
    </source>
</reference>
<proteinExistence type="predicted"/>
<dbReference type="AlphaFoldDB" id="A0A7W8QM52"/>
<feature type="transmembrane region" description="Helical" evidence="2">
    <location>
        <begin position="7"/>
        <end position="27"/>
    </location>
</feature>
<organism evidence="3 4">
    <name type="scientific">Nocardiopsis composta</name>
    <dbReference type="NCBI Taxonomy" id="157465"/>
    <lineage>
        <taxon>Bacteria</taxon>
        <taxon>Bacillati</taxon>
        <taxon>Actinomycetota</taxon>
        <taxon>Actinomycetes</taxon>
        <taxon>Streptosporangiales</taxon>
        <taxon>Nocardiopsidaceae</taxon>
        <taxon>Nocardiopsis</taxon>
    </lineage>
</organism>
<comment type="caution">
    <text evidence="3">The sequence shown here is derived from an EMBL/GenBank/DDBJ whole genome shotgun (WGS) entry which is preliminary data.</text>
</comment>
<keyword evidence="2" id="KW-0812">Transmembrane</keyword>
<protein>
    <submittedName>
        <fullName evidence="3">Uncharacterized protein</fullName>
    </submittedName>
</protein>
<evidence type="ECO:0000313" key="4">
    <source>
        <dbReference type="Proteomes" id="UP000572635"/>
    </source>
</evidence>
<feature type="compositionally biased region" description="Low complexity" evidence="1">
    <location>
        <begin position="139"/>
        <end position="148"/>
    </location>
</feature>
<dbReference type="Proteomes" id="UP000572635">
    <property type="component" value="Unassembled WGS sequence"/>
</dbReference>
<keyword evidence="2" id="KW-1133">Transmembrane helix</keyword>
<sequence>MFTSVRNLLIFLVGGAAITVFGLYSLLSSEVTCGSEAMNPGDVCTTSSKRGGEVDRTYEEQARHDTLMGVGAVILGPLMLVGGTWMEVSKIRKRKAAESGAPAPAPAQQPVPQHHAQQQGAWQQPYPQAPYPQQPYPQYPQQGAPAQWHGQQGAPGQWQGHPPAHPQQPYPQAPYPPQHR</sequence>
<feature type="compositionally biased region" description="Pro residues" evidence="1">
    <location>
        <begin position="163"/>
        <end position="180"/>
    </location>
</feature>
<keyword evidence="4" id="KW-1185">Reference proteome</keyword>
<gene>
    <name evidence="3" type="ORF">HDA36_002883</name>
</gene>
<keyword evidence="2" id="KW-0472">Membrane</keyword>
<dbReference type="RefSeq" id="WP_184392316.1">
    <property type="nucleotide sequence ID" value="NZ_BAAAJD010000073.1"/>
</dbReference>
<name>A0A7W8QM52_9ACTN</name>
<evidence type="ECO:0000313" key="3">
    <source>
        <dbReference type="EMBL" id="MBB5432799.1"/>
    </source>
</evidence>
<feature type="compositionally biased region" description="Low complexity" evidence="1">
    <location>
        <begin position="110"/>
        <end position="126"/>
    </location>
</feature>
<dbReference type="EMBL" id="JACHDB010000001">
    <property type="protein sequence ID" value="MBB5432799.1"/>
    <property type="molecule type" value="Genomic_DNA"/>
</dbReference>
<feature type="transmembrane region" description="Helical" evidence="2">
    <location>
        <begin position="66"/>
        <end position="86"/>
    </location>
</feature>
<evidence type="ECO:0000256" key="2">
    <source>
        <dbReference type="SAM" id="Phobius"/>
    </source>
</evidence>
<accession>A0A7W8QM52</accession>